<keyword evidence="3" id="KW-0285">Flavoprotein</keyword>
<feature type="domain" description="FAD dependent oxidoreductase" evidence="5">
    <location>
        <begin position="2"/>
        <end position="349"/>
    </location>
</feature>
<name>A0A220U3B2_9BACI</name>
<sequence>MKVIIIGSGIVGASAAYHLVKNNTEVMMIDKNHQGAATSAGAGIVCPWISSVEDADWYKIAKQGANYYPELISQLKEDNEENVGYKKVGALRIGTDSDELDRIENEVRTKQKDAPELGDIERLTPTEARELFPPLHEGMEAVFVSGAARVDGRLITDAMKRAAQKHGAKLVNGEAELIHERGRITGARVNGEKFYADAVLLTAGAWSQKLLAPIGIDLKVESQRGQIAHIKLSATDTSNWPVVLPKGSHYMLAFDDSRIVAGATRETGAGFDYRTTVGGVHEVTTEALSVAPGLAEGTLQEVRVGFRPLGPDVLPILGELDNVKDVVVATGLGASGLTMGPYVGALAASIVTGEEVDLDLTAYNPMRAIKITN</sequence>
<dbReference type="PANTHER" id="PTHR13847">
    <property type="entry name" value="SARCOSINE DEHYDROGENASE-RELATED"/>
    <property type="match status" value="1"/>
</dbReference>
<evidence type="ECO:0000259" key="5">
    <source>
        <dbReference type="Pfam" id="PF01266"/>
    </source>
</evidence>
<dbReference type="InterPro" id="IPR006076">
    <property type="entry name" value="FAD-dep_OxRdtase"/>
</dbReference>
<dbReference type="OrthoDB" id="9805337at2"/>
<organism evidence="6 7">
    <name type="scientific">Virgibacillus phasianinus</name>
    <dbReference type="NCBI Taxonomy" id="2017483"/>
    <lineage>
        <taxon>Bacteria</taxon>
        <taxon>Bacillati</taxon>
        <taxon>Bacillota</taxon>
        <taxon>Bacilli</taxon>
        <taxon>Bacillales</taxon>
        <taxon>Bacillaceae</taxon>
        <taxon>Virgibacillus</taxon>
    </lineage>
</organism>
<evidence type="ECO:0000256" key="4">
    <source>
        <dbReference type="ARBA" id="ARBA00023002"/>
    </source>
</evidence>
<evidence type="ECO:0000256" key="3">
    <source>
        <dbReference type="ARBA" id="ARBA00022630"/>
    </source>
</evidence>
<dbReference type="SUPFAM" id="SSF54373">
    <property type="entry name" value="FAD-linked reductases, C-terminal domain"/>
    <property type="match status" value="1"/>
</dbReference>
<gene>
    <name evidence="6" type="ORF">CFK37_09735</name>
</gene>
<dbReference type="Pfam" id="PF01266">
    <property type="entry name" value="DAO"/>
    <property type="match status" value="1"/>
</dbReference>
<dbReference type="AlphaFoldDB" id="A0A220U3B2"/>
<reference evidence="6 7" key="1">
    <citation type="submission" date="2017-07" db="EMBL/GenBank/DDBJ databases">
        <title>Virgibacillus sp. LM2416.</title>
        <authorList>
            <person name="Tak E.J."/>
            <person name="Bae J.-W."/>
        </authorList>
    </citation>
    <scope>NUCLEOTIDE SEQUENCE [LARGE SCALE GENOMIC DNA]</scope>
    <source>
        <strain evidence="6 7">LM2416</strain>
    </source>
</reference>
<dbReference type="KEGG" id="vil:CFK37_09735"/>
<dbReference type="Proteomes" id="UP000198312">
    <property type="component" value="Chromosome"/>
</dbReference>
<dbReference type="GO" id="GO:0016491">
    <property type="term" value="F:oxidoreductase activity"/>
    <property type="evidence" value="ECO:0007669"/>
    <property type="project" value="UniProtKB-KW"/>
</dbReference>
<dbReference type="Gene3D" id="3.50.50.60">
    <property type="entry name" value="FAD/NAD(P)-binding domain"/>
    <property type="match status" value="1"/>
</dbReference>
<evidence type="ECO:0000313" key="7">
    <source>
        <dbReference type="Proteomes" id="UP000198312"/>
    </source>
</evidence>
<dbReference type="EMBL" id="CP022315">
    <property type="protein sequence ID" value="ASK62416.1"/>
    <property type="molecule type" value="Genomic_DNA"/>
</dbReference>
<dbReference type="InterPro" id="IPR036188">
    <property type="entry name" value="FAD/NAD-bd_sf"/>
</dbReference>
<keyword evidence="4" id="KW-0560">Oxidoreductase</keyword>
<dbReference type="PANTHER" id="PTHR13847:SF286">
    <property type="entry name" value="D-AMINO ACID DEHYDROGENASE"/>
    <property type="match status" value="1"/>
</dbReference>
<evidence type="ECO:0000256" key="1">
    <source>
        <dbReference type="ARBA" id="ARBA00001974"/>
    </source>
</evidence>
<protein>
    <submittedName>
        <fullName evidence="6">FAD-dependent oxidoreductase</fullName>
    </submittedName>
</protein>
<evidence type="ECO:0000313" key="6">
    <source>
        <dbReference type="EMBL" id="ASK62416.1"/>
    </source>
</evidence>
<dbReference type="Gene3D" id="3.30.9.10">
    <property type="entry name" value="D-Amino Acid Oxidase, subunit A, domain 2"/>
    <property type="match status" value="1"/>
</dbReference>
<dbReference type="RefSeq" id="WP_089061676.1">
    <property type="nucleotide sequence ID" value="NZ_CP022315.1"/>
</dbReference>
<proteinExistence type="inferred from homology"/>
<accession>A0A220U3B2</accession>
<dbReference type="GO" id="GO:0005737">
    <property type="term" value="C:cytoplasm"/>
    <property type="evidence" value="ECO:0007669"/>
    <property type="project" value="TreeGrafter"/>
</dbReference>
<comment type="cofactor">
    <cofactor evidence="1">
        <name>FAD</name>
        <dbReference type="ChEBI" id="CHEBI:57692"/>
    </cofactor>
</comment>
<dbReference type="SUPFAM" id="SSF51905">
    <property type="entry name" value="FAD/NAD(P)-binding domain"/>
    <property type="match status" value="1"/>
</dbReference>
<keyword evidence="7" id="KW-1185">Reference proteome</keyword>
<comment type="similarity">
    <text evidence="2">Belongs to the DadA oxidoreductase family.</text>
</comment>
<evidence type="ECO:0000256" key="2">
    <source>
        <dbReference type="ARBA" id="ARBA00009410"/>
    </source>
</evidence>